<dbReference type="KEGG" id="asc:ASAC_0638"/>
<reference evidence="1 2" key="1">
    <citation type="journal article" date="2010" name="Appl. Environ. Microbiol.">
        <title>The genome sequence of the crenarchaeon Acidilobus saccharovorans supports a new order, Acidilobales, and suggests an important ecological role in terrestrial acidic hot springs.</title>
        <authorList>
            <person name="Mardanov A.V."/>
            <person name="Svetlitchnyi V.A."/>
            <person name="Beletsky A.V."/>
            <person name="Prokofeva M.I."/>
            <person name="Bonch-Osmolovskaya E.A."/>
            <person name="Ravin N.V."/>
            <person name="Skryabin K.G."/>
        </authorList>
    </citation>
    <scope>NUCLEOTIDE SEQUENCE [LARGE SCALE GENOMIC DNA]</scope>
    <source>
        <strain evidence="2">DSM 16705 / JCM 18335 / VKM B-2471 / 345-15</strain>
    </source>
</reference>
<name>D9Q156_ACIS3</name>
<dbReference type="InParanoid" id="D9Q156"/>
<dbReference type="RefSeq" id="WP_013266556.1">
    <property type="nucleotide sequence ID" value="NC_014374.1"/>
</dbReference>
<evidence type="ECO:0000313" key="2">
    <source>
        <dbReference type="Proteomes" id="UP000000346"/>
    </source>
</evidence>
<dbReference type="GeneID" id="78823895"/>
<accession>D9Q156</accession>
<protein>
    <submittedName>
        <fullName evidence="1">Uncharacterized protein</fullName>
    </submittedName>
</protein>
<gene>
    <name evidence="1" type="ordered locus">ASAC_0638</name>
</gene>
<organism evidence="1 2">
    <name type="scientific">Acidilobus saccharovorans (strain DSM 16705 / JCM 18335 / VKM B-2471 / 345-15)</name>
    <dbReference type="NCBI Taxonomy" id="666510"/>
    <lineage>
        <taxon>Archaea</taxon>
        <taxon>Thermoproteota</taxon>
        <taxon>Thermoprotei</taxon>
        <taxon>Acidilobales</taxon>
        <taxon>Acidilobaceae</taxon>
        <taxon>Acidilobus</taxon>
    </lineage>
</organism>
<evidence type="ECO:0000313" key="1">
    <source>
        <dbReference type="EMBL" id="ADL19044.1"/>
    </source>
</evidence>
<keyword evidence="2" id="KW-1185">Reference proteome</keyword>
<dbReference type="EMBL" id="CP001742">
    <property type="protein sequence ID" value="ADL19044.1"/>
    <property type="molecule type" value="Genomic_DNA"/>
</dbReference>
<sequence>MDNAQDAPADDNMAVVGELAGPEEELIASLLPEFSRVKLEPVT</sequence>
<proteinExistence type="predicted"/>
<dbReference type="Proteomes" id="UP000000346">
    <property type="component" value="Chromosome"/>
</dbReference>
<dbReference type="HOGENOM" id="CLU_3227606_0_0_2"/>
<dbReference type="AlphaFoldDB" id="D9Q156"/>